<protein>
    <submittedName>
        <fullName evidence="1">Uncharacterized protein</fullName>
    </submittedName>
</protein>
<comment type="caution">
    <text evidence="1">The sequence shown here is derived from an EMBL/GenBank/DDBJ whole genome shotgun (WGS) entry which is preliminary data.</text>
</comment>
<dbReference type="AlphaFoldDB" id="A0A0G0IH97"/>
<dbReference type="EMBL" id="LBSK01000044">
    <property type="protein sequence ID" value="KKQ15416.1"/>
    <property type="molecule type" value="Genomic_DNA"/>
</dbReference>
<reference evidence="1 2" key="1">
    <citation type="journal article" date="2015" name="Nature">
        <title>rRNA introns, odd ribosomes, and small enigmatic genomes across a large radiation of phyla.</title>
        <authorList>
            <person name="Brown C.T."/>
            <person name="Hug L.A."/>
            <person name="Thomas B.C."/>
            <person name="Sharon I."/>
            <person name="Castelle C.J."/>
            <person name="Singh A."/>
            <person name="Wilkins M.J."/>
            <person name="Williams K.H."/>
            <person name="Banfield J.F."/>
        </authorList>
    </citation>
    <scope>NUCLEOTIDE SEQUENCE [LARGE SCALE GENOMIC DNA]</scope>
</reference>
<evidence type="ECO:0000313" key="1">
    <source>
        <dbReference type="EMBL" id="KKQ15416.1"/>
    </source>
</evidence>
<name>A0A0G0IH97_9BACT</name>
<proteinExistence type="predicted"/>
<feature type="non-terminal residue" evidence="1">
    <location>
        <position position="1"/>
    </location>
</feature>
<evidence type="ECO:0000313" key="2">
    <source>
        <dbReference type="Proteomes" id="UP000033886"/>
    </source>
</evidence>
<sequence length="28" mass="3327">LKVTIHVYDGVIYYLCLNIFTAKYEAIY</sequence>
<dbReference type="Proteomes" id="UP000033886">
    <property type="component" value="Unassembled WGS sequence"/>
</dbReference>
<gene>
    <name evidence="1" type="ORF">US29_C0044G0008</name>
</gene>
<accession>A0A0G0IH97</accession>
<organism evidence="1 2">
    <name type="scientific">candidate division WS6 bacterium GW2011_GWF1_36_8</name>
    <dbReference type="NCBI Taxonomy" id="1619098"/>
    <lineage>
        <taxon>Bacteria</taxon>
        <taxon>Candidatus Dojkabacteria</taxon>
    </lineage>
</organism>